<name>A0A081C0T4_VECG1</name>
<evidence type="ECO:0000256" key="1">
    <source>
        <dbReference type="SAM" id="MobiDB-lite"/>
    </source>
</evidence>
<dbReference type="HOGENOM" id="CLU_251510_0_0_0"/>
<keyword evidence="3" id="KW-1185">Reference proteome</keyword>
<reference evidence="2" key="1">
    <citation type="journal article" date="2015" name="PeerJ">
        <title>First genomic representation of candidate bacterial phylum KSB3 points to enhanced environmental sensing as a trigger of wastewater bulking.</title>
        <authorList>
            <person name="Sekiguchi Y."/>
            <person name="Ohashi A."/>
            <person name="Parks D.H."/>
            <person name="Yamauchi T."/>
            <person name="Tyson G.W."/>
            <person name="Hugenholtz P."/>
        </authorList>
    </citation>
    <scope>NUCLEOTIDE SEQUENCE [LARGE SCALE GENOMIC DNA]</scope>
</reference>
<feature type="region of interest" description="Disordered" evidence="1">
    <location>
        <begin position="399"/>
        <end position="418"/>
    </location>
</feature>
<gene>
    <name evidence="2" type="ORF">U27_05162</name>
</gene>
<evidence type="ECO:0000313" key="2">
    <source>
        <dbReference type="EMBL" id="GAK58189.1"/>
    </source>
</evidence>
<evidence type="ECO:0000313" key="3">
    <source>
        <dbReference type="Proteomes" id="UP000030661"/>
    </source>
</evidence>
<organism evidence="2">
    <name type="scientific">Vecturithrix granuli</name>
    <dbReference type="NCBI Taxonomy" id="1499967"/>
    <lineage>
        <taxon>Bacteria</taxon>
        <taxon>Candidatus Moduliflexota</taxon>
        <taxon>Candidatus Vecturitrichia</taxon>
        <taxon>Candidatus Vecturitrichales</taxon>
        <taxon>Candidatus Vecturitrichaceae</taxon>
        <taxon>Candidatus Vecturithrix</taxon>
    </lineage>
</organism>
<accession>A0A081C0T4</accession>
<dbReference type="EMBL" id="DF820467">
    <property type="protein sequence ID" value="GAK58189.1"/>
    <property type="molecule type" value="Genomic_DNA"/>
</dbReference>
<dbReference type="Proteomes" id="UP000030661">
    <property type="component" value="Unassembled WGS sequence"/>
</dbReference>
<dbReference type="eggNOG" id="ENOG5034B3K">
    <property type="taxonomic scope" value="Bacteria"/>
</dbReference>
<sequence length="1447" mass="159726">MIGDAPFLGKTFISQQLYYQGGGPAPIYAADGIQPGKQPALWLPFDWGQLRPVHEPSLELTDKPYLKDPNRPDEDNLDSIFLLRDDMTVLSGDGKLSDANGWWTAWAGRGDLLLTRLRPNAFTLPGYVPPPDALSDSPPVEIDASDMNPWVAEVMTGSPDLYEPPNMTYNPPLGNHVTNDLDDDRRAQVWLQPDYEPQRAPYTLIGQAYDFPLVTGALHTAYADLCPLTQDAEGNDTCVPHPYFSPNAPQAGVPPAERTTPVYLFPAPETPDEEVWLELSATWWDTRTKEEQQAQSGDAGGVEIAHPKGILTSLTPDGASHLEQRLHWRLVTPPNRPDLLETLPATIEFEPFTRLVPHARLNISEPGMYDIELVITGDDGDVLLLDKAQVLTQGVDLDAFWPGTKDEPGPPVPDAEEDDPLNLFTSVNDDDDKVDNIVDHDPIHSPIIDAEDDEIITLIIRQLTPETLPGSGTGTLTLTASEGLRLFQADGLLTLDTADLSLDLTNPTGPLANALTQDVVLLLEAYHLSENTRLELVYTEDGQEVARDEVYLVVIQSDISGGFRPVIAASTAPTPQQQSVRTKNGLERATEADQGNFRWAEALRLTDQYGHGISHWLVCESPRQEEPLTVLFPIPQYKDQPCPGLLMRYKEHDASDADYQFGCRLETDKLEALITAWNALLKWLGISFWQYEPGTLTAWLSAATGIPEEKFSGYFMTHPEHPLTKHGEYDIGYCVTNEAGELRCLPAVSLLHVRSVDLDIDSDNNDGFDVPPLWEPTDAEDAIEDEQAKPGKFIAVNDGDADNDGIPDFVDFDTNVAYPGNDPVRFTPLVLTLQEPLDLQKVKVRFTYSDSDPGQIAGSGTEAAPYQAALGHLRIWNVGGNMPRSAAEVNTPGGHFVKSGAAYNASDLGAGRVITFYVEGIQEGAKIADQQIKVEIDPNGDGGEPGFIGEDAVRVTVIRVDLDIDSDNNNGGFGGPARTPYEDQIEDHQDNATKPGKLIAANLGNIDEEAERQVNLYNEVPNFADGFDKYNNQGPNAGGNFTPIMLELPEPLELEKVKIRLIYSGSDPNNVTQTGQGTIQEPYRYVPALGHLRIWKVDGAVSRKMAKDYVKPNSVYKASDLGPGRTITLYVEGIDASAELADRQIKVEVDPNGDAGKPDFLCQDAVRVTIIKPDIVSPQDRADYDVSEENFTTTPAIPFQARIVPTALNWQGQIDWTLQVEYDTTQRRGPWTGQKAFATANDATHEDRYTSEGGRVKVKAIIPDFADIADLMLENSIVITITGVPVPDDVITDRLINLYNGATPNLLTGIAMVESGCYCQFFNILKYSINDRWPRESEEDDGSHIGLMQVPVNMEDAWNWLTNTQTGADILIGNITQSHTYENRERRRCGIQLRALTEIEHENNALSIYRIGRYYYIPNATCNGWIVNPNNPVGVNYVDNLVRQNLR</sequence>
<proteinExistence type="predicted"/>
<protein>
    <submittedName>
        <fullName evidence="2">Uncharacterized protein</fullName>
    </submittedName>
</protein>
<dbReference type="STRING" id="1499967.U27_05162"/>